<keyword evidence="3" id="KW-1185">Reference proteome</keyword>
<dbReference type="Proteomes" id="UP000010475">
    <property type="component" value="Chromosome"/>
</dbReference>
<proteinExistence type="predicted"/>
<dbReference type="AlphaFoldDB" id="K9X2B5"/>
<evidence type="ECO:0000313" key="2">
    <source>
        <dbReference type="EMBL" id="AFZ25882.1"/>
    </source>
</evidence>
<evidence type="ECO:0000259" key="1">
    <source>
        <dbReference type="Pfam" id="PF07589"/>
    </source>
</evidence>
<evidence type="ECO:0000313" key="3">
    <source>
        <dbReference type="Proteomes" id="UP000010475"/>
    </source>
</evidence>
<sequence length="191" mass="19565">MNKNIFIALTSSIVAVASIGASPLKSQAVTFDFQFDGTFDGTVTAPIVGAGTFSFDGDIADGTVALTSLANFDFSFNFVNGSSFTNTDIATPLANILVKVATIGSDRFVNFGGSGGGPRLGSIDFSNANFLTFQPNFGSLYGSTSSFGTYQGIEPADVTPTPVPEPGSILGLLGLSLGGLVAKNKKKLNPA</sequence>
<dbReference type="Pfam" id="PF07589">
    <property type="entry name" value="PEP-CTERM"/>
    <property type="match status" value="1"/>
</dbReference>
<feature type="domain" description="Ice-binding protein C-terminal" evidence="1">
    <location>
        <begin position="162"/>
        <end position="183"/>
    </location>
</feature>
<dbReference type="NCBIfam" id="TIGR02595">
    <property type="entry name" value="PEP_CTERM"/>
    <property type="match status" value="1"/>
</dbReference>
<dbReference type="InterPro" id="IPR013424">
    <property type="entry name" value="Ice-binding_C"/>
</dbReference>
<name>K9X2B5_9NOST</name>
<dbReference type="RefSeq" id="WP_015209127.1">
    <property type="nucleotide sequence ID" value="NC_019757.1"/>
</dbReference>
<dbReference type="KEGG" id="csg:Cylst_3763"/>
<dbReference type="OrthoDB" id="486743at2"/>
<dbReference type="HOGENOM" id="CLU_1459734_0_0_3"/>
<organism evidence="2 3">
    <name type="scientific">Cylindrospermum stagnale PCC 7417</name>
    <dbReference type="NCBI Taxonomy" id="56107"/>
    <lineage>
        <taxon>Bacteria</taxon>
        <taxon>Bacillati</taxon>
        <taxon>Cyanobacteriota</taxon>
        <taxon>Cyanophyceae</taxon>
        <taxon>Nostocales</taxon>
        <taxon>Nostocaceae</taxon>
        <taxon>Cylindrospermum</taxon>
    </lineage>
</organism>
<accession>K9X2B5</accession>
<reference evidence="2 3" key="1">
    <citation type="submission" date="2012-06" db="EMBL/GenBank/DDBJ databases">
        <title>Finished chromosome of genome of Cylindrospermum stagnale PCC 7417.</title>
        <authorList>
            <consortium name="US DOE Joint Genome Institute"/>
            <person name="Gugger M."/>
            <person name="Coursin T."/>
            <person name="Rippka R."/>
            <person name="Tandeau De Marsac N."/>
            <person name="Huntemann M."/>
            <person name="Wei C.-L."/>
            <person name="Han J."/>
            <person name="Detter J.C."/>
            <person name="Han C."/>
            <person name="Tapia R."/>
            <person name="Chen A."/>
            <person name="Kyrpides N."/>
            <person name="Mavromatis K."/>
            <person name="Markowitz V."/>
            <person name="Szeto E."/>
            <person name="Ivanova N."/>
            <person name="Pagani I."/>
            <person name="Pati A."/>
            <person name="Goodwin L."/>
            <person name="Nordberg H.P."/>
            <person name="Cantor M.N."/>
            <person name="Hua S.X."/>
            <person name="Woyke T."/>
            <person name="Kerfeld C.A."/>
        </authorList>
    </citation>
    <scope>NUCLEOTIDE SEQUENCE [LARGE SCALE GENOMIC DNA]</scope>
    <source>
        <strain evidence="2 3">PCC 7417</strain>
    </source>
</reference>
<protein>
    <submittedName>
        <fullName evidence="2">PEP-CTERM putative exosortase interaction domain-containing protein</fullName>
    </submittedName>
</protein>
<dbReference type="eggNOG" id="ENOG503487T">
    <property type="taxonomic scope" value="Bacteria"/>
</dbReference>
<dbReference type="EMBL" id="CP003642">
    <property type="protein sequence ID" value="AFZ25882.1"/>
    <property type="molecule type" value="Genomic_DNA"/>
</dbReference>
<gene>
    <name evidence="2" type="ORF">Cylst_3763</name>
</gene>